<organism evidence="2">
    <name type="scientific">bioreactor metagenome</name>
    <dbReference type="NCBI Taxonomy" id="1076179"/>
    <lineage>
        <taxon>unclassified sequences</taxon>
        <taxon>metagenomes</taxon>
        <taxon>ecological metagenomes</taxon>
    </lineage>
</organism>
<feature type="transmembrane region" description="Helical" evidence="1">
    <location>
        <begin position="59"/>
        <end position="80"/>
    </location>
</feature>
<evidence type="ECO:0000256" key="1">
    <source>
        <dbReference type="SAM" id="Phobius"/>
    </source>
</evidence>
<keyword evidence="1" id="KW-1133">Transmembrane helix</keyword>
<sequence>MRFVRQFHDKAAGHNRDAFCHLDDLKARPQCIARGADCPRDHAVCASLFNHHRGEELCVLHHLLCAFLGHALFLAHLVIFRNIGREVRIFLRIDKRNAVERNVEFLGCCQNFIRVPEQRYFGNSFCFDQCNRLYGAFFRAFRQENMLLVHLGFYLDRIHQSHLRICASIIDSFMQIEIEHFLFVSTIFLTFCSQPLEYTTIISKMVYLSYENIEHFSGENKHARRGNHRGIQPAA</sequence>
<name>A0A645F123_9ZZZZ</name>
<keyword evidence="1" id="KW-0812">Transmembrane</keyword>
<keyword evidence="1" id="KW-0472">Membrane</keyword>
<accession>A0A645F123</accession>
<evidence type="ECO:0000313" key="2">
    <source>
        <dbReference type="EMBL" id="MPN07897.1"/>
    </source>
</evidence>
<proteinExistence type="predicted"/>
<comment type="caution">
    <text evidence="2">The sequence shown here is derived from an EMBL/GenBank/DDBJ whole genome shotgun (WGS) entry which is preliminary data.</text>
</comment>
<dbReference type="AlphaFoldDB" id="A0A645F123"/>
<protein>
    <submittedName>
        <fullName evidence="2">Uncharacterized protein</fullName>
    </submittedName>
</protein>
<dbReference type="EMBL" id="VSSQ01053913">
    <property type="protein sequence ID" value="MPN07897.1"/>
    <property type="molecule type" value="Genomic_DNA"/>
</dbReference>
<reference evidence="2" key="1">
    <citation type="submission" date="2019-08" db="EMBL/GenBank/DDBJ databases">
        <authorList>
            <person name="Kucharzyk K."/>
            <person name="Murdoch R.W."/>
            <person name="Higgins S."/>
            <person name="Loffler F."/>
        </authorList>
    </citation>
    <scope>NUCLEOTIDE SEQUENCE</scope>
</reference>
<gene>
    <name evidence="2" type="ORF">SDC9_155169</name>
</gene>